<accession>A0A842HAB5</accession>
<dbReference type="GO" id="GO:0008745">
    <property type="term" value="F:N-acetylmuramoyl-L-alanine amidase activity"/>
    <property type="evidence" value="ECO:0007669"/>
    <property type="project" value="InterPro"/>
</dbReference>
<organism evidence="2 3">
    <name type="scientific">Ruficoccus amylovorans</name>
    <dbReference type="NCBI Taxonomy" id="1804625"/>
    <lineage>
        <taxon>Bacteria</taxon>
        <taxon>Pseudomonadati</taxon>
        <taxon>Verrucomicrobiota</taxon>
        <taxon>Opitutia</taxon>
        <taxon>Puniceicoccales</taxon>
        <taxon>Cerasicoccaceae</taxon>
        <taxon>Ruficoccus</taxon>
    </lineage>
</organism>
<dbReference type="AlphaFoldDB" id="A0A842HAB5"/>
<evidence type="ECO:0000259" key="1">
    <source>
        <dbReference type="PROSITE" id="PS51782"/>
    </source>
</evidence>
<dbReference type="GO" id="GO:0008932">
    <property type="term" value="F:lytic endotransglycosylase activity"/>
    <property type="evidence" value="ECO:0007669"/>
    <property type="project" value="TreeGrafter"/>
</dbReference>
<dbReference type="CDD" id="cd00118">
    <property type="entry name" value="LysM"/>
    <property type="match status" value="1"/>
</dbReference>
<dbReference type="Gene3D" id="3.10.350.10">
    <property type="entry name" value="LysM domain"/>
    <property type="match status" value="1"/>
</dbReference>
<feature type="domain" description="LysM" evidence="1">
    <location>
        <begin position="40"/>
        <end position="83"/>
    </location>
</feature>
<dbReference type="EMBL" id="JACHVB010000012">
    <property type="protein sequence ID" value="MBC2593230.1"/>
    <property type="molecule type" value="Genomic_DNA"/>
</dbReference>
<dbReference type="PANTHER" id="PTHR33734:SF22">
    <property type="entry name" value="MEMBRANE-BOUND LYTIC MUREIN TRANSGLYCOSYLASE D"/>
    <property type="match status" value="1"/>
</dbReference>
<sequence length="253" mass="27969">MRLPSPTHFSSRRHFLKWALGVGSALVIPASLLGASSSQRTYRVQRGDTLSGIASRFGVRVRDIQRANGLSGDRILAGQSLVIPGDANKQPAAMAPVIAATQKLSVDRSRWQYIVAHHSAIEKGNAAIYGSAHERRGMENGLAYHFVIGNGIDSGDGEIEIGPRWYKQLRGGHVRDSHVNDVGIGICMVGNFENHPPTERQHASFIQLVDYLQKNCVASDYTFTVHKWVDGARHTLCPGKHFPYQEMTQRYRA</sequence>
<gene>
    <name evidence="2" type="ORF">H5P28_03050</name>
</gene>
<dbReference type="RefSeq" id="WP_185674219.1">
    <property type="nucleotide sequence ID" value="NZ_JACHVB010000012.1"/>
</dbReference>
<dbReference type="InterPro" id="IPR006619">
    <property type="entry name" value="PGRP_domain_met/bac"/>
</dbReference>
<comment type="caution">
    <text evidence="2">The sequence shown here is derived from an EMBL/GenBank/DDBJ whole genome shotgun (WGS) entry which is preliminary data.</text>
</comment>
<dbReference type="InterPro" id="IPR006311">
    <property type="entry name" value="TAT_signal"/>
</dbReference>
<dbReference type="PROSITE" id="PS51318">
    <property type="entry name" value="TAT"/>
    <property type="match status" value="1"/>
</dbReference>
<evidence type="ECO:0000313" key="2">
    <source>
        <dbReference type="EMBL" id="MBC2593230.1"/>
    </source>
</evidence>
<dbReference type="SMART" id="SM00257">
    <property type="entry name" value="LysM"/>
    <property type="match status" value="1"/>
</dbReference>
<dbReference type="InterPro" id="IPR002502">
    <property type="entry name" value="Amidase_domain"/>
</dbReference>
<dbReference type="Pfam" id="PF01476">
    <property type="entry name" value="LysM"/>
    <property type="match status" value="1"/>
</dbReference>
<dbReference type="SMART" id="SM00701">
    <property type="entry name" value="PGRP"/>
    <property type="match status" value="1"/>
</dbReference>
<dbReference type="Pfam" id="PF01510">
    <property type="entry name" value="Amidase_2"/>
    <property type="match status" value="1"/>
</dbReference>
<dbReference type="Proteomes" id="UP000546464">
    <property type="component" value="Unassembled WGS sequence"/>
</dbReference>
<evidence type="ECO:0000313" key="3">
    <source>
        <dbReference type="Proteomes" id="UP000546464"/>
    </source>
</evidence>
<dbReference type="SUPFAM" id="SSF55846">
    <property type="entry name" value="N-acetylmuramoyl-L-alanine amidase-like"/>
    <property type="match status" value="1"/>
</dbReference>
<dbReference type="CDD" id="cd06583">
    <property type="entry name" value="PGRP"/>
    <property type="match status" value="1"/>
</dbReference>
<dbReference type="PROSITE" id="PS51782">
    <property type="entry name" value="LYSM"/>
    <property type="match status" value="1"/>
</dbReference>
<proteinExistence type="predicted"/>
<name>A0A842HAB5_9BACT</name>
<dbReference type="Gene3D" id="3.40.80.10">
    <property type="entry name" value="Peptidoglycan recognition protein-like"/>
    <property type="match status" value="1"/>
</dbReference>
<reference evidence="2 3" key="1">
    <citation type="submission" date="2020-07" db="EMBL/GenBank/DDBJ databases">
        <authorList>
            <person name="Feng X."/>
        </authorList>
    </citation>
    <scope>NUCLEOTIDE SEQUENCE [LARGE SCALE GENOMIC DNA]</scope>
    <source>
        <strain evidence="2 3">JCM31066</strain>
    </source>
</reference>
<dbReference type="GO" id="GO:0009253">
    <property type="term" value="P:peptidoglycan catabolic process"/>
    <property type="evidence" value="ECO:0007669"/>
    <property type="project" value="InterPro"/>
</dbReference>
<dbReference type="InterPro" id="IPR018392">
    <property type="entry name" value="LysM"/>
</dbReference>
<protein>
    <submittedName>
        <fullName evidence="2">N-acetylmuramoyl-L-alanine amidase</fullName>
    </submittedName>
</protein>
<dbReference type="InterPro" id="IPR036779">
    <property type="entry name" value="LysM_dom_sf"/>
</dbReference>
<dbReference type="GO" id="GO:0008270">
    <property type="term" value="F:zinc ion binding"/>
    <property type="evidence" value="ECO:0007669"/>
    <property type="project" value="InterPro"/>
</dbReference>
<dbReference type="InterPro" id="IPR036505">
    <property type="entry name" value="Amidase/PGRP_sf"/>
</dbReference>
<keyword evidence="3" id="KW-1185">Reference proteome</keyword>
<dbReference type="PANTHER" id="PTHR33734">
    <property type="entry name" value="LYSM DOMAIN-CONTAINING GPI-ANCHORED PROTEIN 2"/>
    <property type="match status" value="1"/>
</dbReference>
<dbReference type="SUPFAM" id="SSF54106">
    <property type="entry name" value="LysM domain"/>
    <property type="match status" value="1"/>
</dbReference>